<dbReference type="SFLD" id="SFLDG01129">
    <property type="entry name" value="C1.5:_HAD__Beta-PGM__Phosphata"/>
    <property type="match status" value="1"/>
</dbReference>
<dbReference type="PANTHER" id="PTHR12725:SF117">
    <property type="entry name" value="HALOACID DEHALOGENASE-LIKE HYDROLASE"/>
    <property type="match status" value="1"/>
</dbReference>
<dbReference type="InterPro" id="IPR010237">
    <property type="entry name" value="Pyr-5-nucltdase"/>
</dbReference>
<dbReference type="RefSeq" id="WP_094472871.1">
    <property type="nucleotide sequence ID" value="NZ_NOXT01000083.1"/>
</dbReference>
<evidence type="ECO:0000313" key="2">
    <source>
        <dbReference type="Proteomes" id="UP000216991"/>
    </source>
</evidence>
<dbReference type="SFLD" id="SFLDG01132">
    <property type="entry name" value="C1.5.3:_5'-Nucleotidase_Like"/>
    <property type="match status" value="1"/>
</dbReference>
<keyword evidence="2" id="KW-1185">Reference proteome</keyword>
<dbReference type="InterPro" id="IPR023214">
    <property type="entry name" value="HAD_sf"/>
</dbReference>
<evidence type="ECO:0000313" key="1">
    <source>
        <dbReference type="EMBL" id="OYQ32010.1"/>
    </source>
</evidence>
<accession>A0A255YUB1</accession>
<organism evidence="1 2">
    <name type="scientific">Sandarakinorhabdus cyanobacteriorum</name>
    <dbReference type="NCBI Taxonomy" id="1981098"/>
    <lineage>
        <taxon>Bacteria</taxon>
        <taxon>Pseudomonadati</taxon>
        <taxon>Pseudomonadota</taxon>
        <taxon>Alphaproteobacteria</taxon>
        <taxon>Sphingomonadales</taxon>
        <taxon>Sphingosinicellaceae</taxon>
        <taxon>Sandarakinorhabdus</taxon>
    </lineage>
</organism>
<dbReference type="InterPro" id="IPR006439">
    <property type="entry name" value="HAD-SF_hydro_IA"/>
</dbReference>
<dbReference type="NCBIfam" id="TIGR01993">
    <property type="entry name" value="Pyr-5-nucltdase"/>
    <property type="match status" value="1"/>
</dbReference>
<name>A0A255YUB1_9SPHN</name>
<dbReference type="InterPro" id="IPR036412">
    <property type="entry name" value="HAD-like_sf"/>
</dbReference>
<comment type="caution">
    <text evidence="1">The sequence shown here is derived from an EMBL/GenBank/DDBJ whole genome shotgun (WGS) entry which is preliminary data.</text>
</comment>
<dbReference type="EMBL" id="NOXT01000083">
    <property type="protein sequence ID" value="OYQ32010.1"/>
    <property type="molecule type" value="Genomic_DNA"/>
</dbReference>
<protein>
    <submittedName>
        <fullName evidence="1">Pyrimidine 5'-nucleotidase</fullName>
    </submittedName>
</protein>
<dbReference type="PANTHER" id="PTHR12725">
    <property type="entry name" value="HALOACID DEHALOGENASE-LIKE HYDROLASE"/>
    <property type="match status" value="1"/>
</dbReference>
<dbReference type="Gene3D" id="3.40.50.1000">
    <property type="entry name" value="HAD superfamily/HAD-like"/>
    <property type="match status" value="1"/>
</dbReference>
<dbReference type="SUPFAM" id="SSF56784">
    <property type="entry name" value="HAD-like"/>
    <property type="match status" value="1"/>
</dbReference>
<dbReference type="Proteomes" id="UP000216991">
    <property type="component" value="Unassembled WGS sequence"/>
</dbReference>
<dbReference type="AlphaFoldDB" id="A0A255YUB1"/>
<dbReference type="NCBIfam" id="TIGR01509">
    <property type="entry name" value="HAD-SF-IA-v3"/>
    <property type="match status" value="1"/>
</dbReference>
<sequence length="230" mass="25448">MQPAPAFRDLAHIDAWIFDLDNTLYPAHSSLFPQIDARMGLFIQRLLNVDPAEAHRIQKGLFHSHGMTLPGLMALYNVDPHDFLAQVHDVDLEVIRPHPELGDLISRLPGRKFVFTNADAPYATRVLERLGLTEAFDALHDIHALDYVPKPQPPAYAHMCATHGIDPARALFVEDMARNLAPAKAIGMATVWIDNGSEQGPIDGLDHIDFRVTDLAAFLADVLAGLEQQA</sequence>
<dbReference type="SFLD" id="SFLDS00003">
    <property type="entry name" value="Haloacid_Dehalogenase"/>
    <property type="match status" value="1"/>
</dbReference>
<proteinExistence type="predicted"/>
<reference evidence="1 2" key="1">
    <citation type="submission" date="2017-07" db="EMBL/GenBank/DDBJ databases">
        <title>Sandarakinorhabdus cyanobacteriorum sp. nov., a novel bacterium isolated from cyanobacterial aggregates in a eutrophic lake.</title>
        <authorList>
            <person name="Cai H."/>
        </authorList>
    </citation>
    <scope>NUCLEOTIDE SEQUENCE [LARGE SCALE GENOMIC DNA]</scope>
    <source>
        <strain evidence="1 2">TH057</strain>
    </source>
</reference>
<dbReference type="OrthoDB" id="9803141at2"/>
<dbReference type="Gene3D" id="1.10.150.450">
    <property type="match status" value="1"/>
</dbReference>
<dbReference type="PRINTS" id="PR00413">
    <property type="entry name" value="HADHALOGNASE"/>
</dbReference>
<dbReference type="Pfam" id="PF00702">
    <property type="entry name" value="Hydrolase"/>
    <property type="match status" value="1"/>
</dbReference>
<gene>
    <name evidence="1" type="ORF">CHU93_03915</name>
</gene>